<keyword evidence="3" id="KW-1185">Reference proteome</keyword>
<dbReference type="AlphaFoldDB" id="A0A0R3TU58"/>
<reference evidence="4" key="1">
    <citation type="submission" date="2017-02" db="UniProtKB">
        <authorList>
            <consortium name="WormBaseParasite"/>
        </authorList>
    </citation>
    <scope>IDENTIFICATION</scope>
</reference>
<organism evidence="4">
    <name type="scientific">Rodentolepis nana</name>
    <name type="common">Dwarf tapeworm</name>
    <name type="synonym">Hymenolepis nana</name>
    <dbReference type="NCBI Taxonomy" id="102285"/>
    <lineage>
        <taxon>Eukaryota</taxon>
        <taxon>Metazoa</taxon>
        <taxon>Spiralia</taxon>
        <taxon>Lophotrochozoa</taxon>
        <taxon>Platyhelminthes</taxon>
        <taxon>Cestoda</taxon>
        <taxon>Eucestoda</taxon>
        <taxon>Cyclophyllidea</taxon>
        <taxon>Hymenolepididae</taxon>
        <taxon>Rodentolepis</taxon>
    </lineage>
</organism>
<dbReference type="Proteomes" id="UP000278807">
    <property type="component" value="Unassembled WGS sequence"/>
</dbReference>
<dbReference type="WBParaSite" id="HNAJ_0001127501-mRNA-1">
    <property type="protein sequence ID" value="HNAJ_0001127501-mRNA-1"/>
    <property type="gene ID" value="HNAJ_0001127501"/>
</dbReference>
<feature type="region of interest" description="Disordered" evidence="1">
    <location>
        <begin position="1"/>
        <end position="23"/>
    </location>
</feature>
<evidence type="ECO:0000313" key="4">
    <source>
        <dbReference type="WBParaSite" id="HNAJ_0001127501-mRNA-1"/>
    </source>
</evidence>
<accession>A0A0R3TU58</accession>
<dbReference type="EMBL" id="UZAE01013467">
    <property type="protein sequence ID" value="VDO09987.1"/>
    <property type="molecule type" value="Genomic_DNA"/>
</dbReference>
<evidence type="ECO:0000256" key="1">
    <source>
        <dbReference type="SAM" id="MobiDB-lite"/>
    </source>
</evidence>
<reference evidence="2 3" key="2">
    <citation type="submission" date="2018-11" db="EMBL/GenBank/DDBJ databases">
        <authorList>
            <consortium name="Pathogen Informatics"/>
        </authorList>
    </citation>
    <scope>NUCLEOTIDE SEQUENCE [LARGE SCALE GENOMIC DNA]</scope>
</reference>
<dbReference type="OrthoDB" id="6228207at2759"/>
<gene>
    <name evidence="2" type="ORF">HNAJ_LOCUS11266</name>
</gene>
<evidence type="ECO:0000313" key="3">
    <source>
        <dbReference type="Proteomes" id="UP000278807"/>
    </source>
</evidence>
<protein>
    <submittedName>
        <fullName evidence="4">C2H2-type domain-containing protein</fullName>
    </submittedName>
</protein>
<name>A0A0R3TU58_RODNA</name>
<sequence>MSSKSKSSGSKKKSKGSSKSTPKNKEIAFAEIPPIILKDVRCKLVSTSSDLPNYTFQNFRCARCSLVLNTFQSFIDHSCWRKYYTAKYHLGCTQAFACRVCEVIFYSHTDYASHRCFDDKRCDISEWWTPEEVIPISYRQHHDYYINWARKSEREMQPHEPDCNYICRCCKCSRRFKSKIEFILHSCCLFIVLSPTQLRRLKTCMCCKFVFLNEEEYGKHVIYCNPKRAFCIDFGLTTAEIACQQFVTGRHCFDFDFHLHNIVGFNPHENIMNLKDATSLSNVNCPECGFGQTDLMEFLYHPCVAGKKLSPFNLELILYCCECSYLFVDIFECIEHLKSCSPVSFAFVRFNTPDLLRVALRRWSKEIDEHPFLPARQEKFRCGDCEEIYRRFDCFLTHLCPRRERYEKLFVQPLGIMETYTCEACHLVVFSISEAIEHSKNCNGERYPRMVQIHYAMEEVIAALTPWTKCPQSLKFDIVIGASNEADERKIVENKTLAKDRHEVERGIAQRIEMWISRTICKRAEERLMVNSEHVKEVDQRTCPNKL</sequence>
<proteinExistence type="predicted"/>
<evidence type="ECO:0000313" key="2">
    <source>
        <dbReference type="EMBL" id="VDO09987.1"/>
    </source>
</evidence>